<evidence type="ECO:0000313" key="2">
    <source>
        <dbReference type="Proteomes" id="UP001057402"/>
    </source>
</evidence>
<reference evidence="2" key="1">
    <citation type="journal article" date="2023" name="Front. Plant Sci.">
        <title>Chromosomal-level genome assembly of Melastoma candidum provides insights into trichome evolution.</title>
        <authorList>
            <person name="Zhong Y."/>
            <person name="Wu W."/>
            <person name="Sun C."/>
            <person name="Zou P."/>
            <person name="Liu Y."/>
            <person name="Dai S."/>
            <person name="Zhou R."/>
        </authorList>
    </citation>
    <scope>NUCLEOTIDE SEQUENCE [LARGE SCALE GENOMIC DNA]</scope>
</reference>
<gene>
    <name evidence="1" type="ORF">MLD38_014753</name>
</gene>
<dbReference type="EMBL" id="CM042883">
    <property type="protein sequence ID" value="KAI4377064.1"/>
    <property type="molecule type" value="Genomic_DNA"/>
</dbReference>
<keyword evidence="2" id="KW-1185">Reference proteome</keyword>
<sequence>MRTWRDPNFSRRETRGRKQEHRQRRLPSPPQLQRRLWVKDRPRDWWERCNSPEFPANEFRAAFCMSKPTFYFICYVLDRVIMKKKTALREVVPTRHSVAVCIWQLATGEPLRSVVDRFGLGISTCHKLIVEVCSEMKTLLMRRYLRWPDHISAFEIKPGFERIPGIRGMIGTIEVGTGETKGSWIVGGPGHPLADGSSCRTQTKRTSPGAALVRRVEAEVEKVAKVAFQRLKWRWGCLRKRTEVQVTSCGLAVFCIMSVS</sequence>
<organism evidence="1 2">
    <name type="scientific">Melastoma candidum</name>
    <dbReference type="NCBI Taxonomy" id="119954"/>
    <lineage>
        <taxon>Eukaryota</taxon>
        <taxon>Viridiplantae</taxon>
        <taxon>Streptophyta</taxon>
        <taxon>Embryophyta</taxon>
        <taxon>Tracheophyta</taxon>
        <taxon>Spermatophyta</taxon>
        <taxon>Magnoliopsida</taxon>
        <taxon>eudicotyledons</taxon>
        <taxon>Gunneridae</taxon>
        <taxon>Pentapetalae</taxon>
        <taxon>rosids</taxon>
        <taxon>malvids</taxon>
        <taxon>Myrtales</taxon>
        <taxon>Melastomataceae</taxon>
        <taxon>Melastomatoideae</taxon>
        <taxon>Melastomateae</taxon>
        <taxon>Melastoma</taxon>
    </lineage>
</organism>
<name>A0ACB9RDW7_9MYRT</name>
<dbReference type="Proteomes" id="UP001057402">
    <property type="component" value="Chromosome 4"/>
</dbReference>
<proteinExistence type="predicted"/>
<protein>
    <submittedName>
        <fullName evidence="1">Uncharacterized protein</fullName>
    </submittedName>
</protein>
<accession>A0ACB9RDW7</accession>
<comment type="caution">
    <text evidence="1">The sequence shown here is derived from an EMBL/GenBank/DDBJ whole genome shotgun (WGS) entry which is preliminary data.</text>
</comment>
<evidence type="ECO:0000313" key="1">
    <source>
        <dbReference type="EMBL" id="KAI4377064.1"/>
    </source>
</evidence>